<proteinExistence type="predicted"/>
<comment type="caution">
    <text evidence="1">The sequence shown here is derived from an EMBL/GenBank/DDBJ whole genome shotgun (WGS) entry which is preliminary data.</text>
</comment>
<dbReference type="EMBL" id="MU167542">
    <property type="protein sequence ID" value="KAG0139673.1"/>
    <property type="molecule type" value="Genomic_DNA"/>
</dbReference>
<protein>
    <submittedName>
        <fullName evidence="1">Uncharacterized protein</fullName>
    </submittedName>
</protein>
<dbReference type="OrthoDB" id="2504149at2759"/>
<evidence type="ECO:0000313" key="1">
    <source>
        <dbReference type="EMBL" id="KAG0139673.1"/>
    </source>
</evidence>
<accession>A0A9P6T6Q8</accession>
<sequence>MKDKSDKSIKPFRFLDLPIELQLQLIKTITQISISTSISEQQNTLLNEVQHELDWDEGLPLTIDWTTLKNLSLTCKSINQITKPNYQRRLIISLNKSKSIDLYTVCQNHLNYNKALSNVTTLYYRGLKNGSHTRNSLSHSIPQTIQITLNLLNQLISLKSLCLSHVEGNIVSSILSHPSTKLEALSLSYIIHKCSDLIEFDSLKNIKALKIQECNPIWLSIVKQTKNIEHLCIWMPAQRIRDIDWFEPDIILPKLRYLNLDGFRTTPKLLIQLCSKIKEYRGKGKNPLVIEELDLEAKFNKGLIEIVLETFKDYSLKSLAISCVSEFDMSPNFFHLIIQNGLSINLQKLLVMVEGYEGRKWPNSLESYANELSNFKSLKTFLFNHIEYDDEPIEDPEDPEEELVIIQNQERSITQNFQNHSNLFFNLLPNLSTVVLVKALWANRADGCKAFKNKKGDVEVLENLDLREMLIPFEPRWTD</sequence>
<dbReference type="Proteomes" id="UP000886653">
    <property type="component" value="Unassembled WGS sequence"/>
</dbReference>
<gene>
    <name evidence="1" type="ORF">CROQUDRAFT_54380</name>
</gene>
<name>A0A9P6T6Q8_9BASI</name>
<reference evidence="1" key="1">
    <citation type="submission" date="2013-11" db="EMBL/GenBank/DDBJ databases">
        <title>Genome sequence of the fusiform rust pathogen reveals effectors for host alternation and coevolution with pine.</title>
        <authorList>
            <consortium name="DOE Joint Genome Institute"/>
            <person name="Smith K."/>
            <person name="Pendleton A."/>
            <person name="Kubisiak T."/>
            <person name="Anderson C."/>
            <person name="Salamov A."/>
            <person name="Aerts A."/>
            <person name="Riley R."/>
            <person name="Clum A."/>
            <person name="Lindquist E."/>
            <person name="Ence D."/>
            <person name="Campbell M."/>
            <person name="Kronenberg Z."/>
            <person name="Feau N."/>
            <person name="Dhillon B."/>
            <person name="Hamelin R."/>
            <person name="Burleigh J."/>
            <person name="Smith J."/>
            <person name="Yandell M."/>
            <person name="Nelson C."/>
            <person name="Grigoriev I."/>
            <person name="Davis J."/>
        </authorList>
    </citation>
    <scope>NUCLEOTIDE SEQUENCE</scope>
    <source>
        <strain evidence="1">G11</strain>
    </source>
</reference>
<keyword evidence="2" id="KW-1185">Reference proteome</keyword>
<evidence type="ECO:0000313" key="2">
    <source>
        <dbReference type="Proteomes" id="UP000886653"/>
    </source>
</evidence>
<organism evidence="1 2">
    <name type="scientific">Cronartium quercuum f. sp. fusiforme G11</name>
    <dbReference type="NCBI Taxonomy" id="708437"/>
    <lineage>
        <taxon>Eukaryota</taxon>
        <taxon>Fungi</taxon>
        <taxon>Dikarya</taxon>
        <taxon>Basidiomycota</taxon>
        <taxon>Pucciniomycotina</taxon>
        <taxon>Pucciniomycetes</taxon>
        <taxon>Pucciniales</taxon>
        <taxon>Coleosporiaceae</taxon>
        <taxon>Cronartium</taxon>
    </lineage>
</organism>
<dbReference type="AlphaFoldDB" id="A0A9P6T6Q8"/>